<proteinExistence type="predicted"/>
<gene>
    <name evidence="1" type="ORF">GSONMT00063412001</name>
</gene>
<sequence length="67" mass="7444">MSFIADFFKQIFYLGQPDDSTLPSQGTVTPDPDFNVDRDVLILDKAIKAKGEIDIHTHACTQQSTCV</sequence>
<name>A0A060XR96_ONCMY</name>
<dbReference type="EMBL" id="FR905457">
    <property type="protein sequence ID" value="CDQ79445.1"/>
    <property type="molecule type" value="Genomic_DNA"/>
</dbReference>
<organism evidence="1 2">
    <name type="scientific">Oncorhynchus mykiss</name>
    <name type="common">Rainbow trout</name>
    <name type="synonym">Salmo gairdneri</name>
    <dbReference type="NCBI Taxonomy" id="8022"/>
    <lineage>
        <taxon>Eukaryota</taxon>
        <taxon>Metazoa</taxon>
        <taxon>Chordata</taxon>
        <taxon>Craniata</taxon>
        <taxon>Vertebrata</taxon>
        <taxon>Euteleostomi</taxon>
        <taxon>Actinopterygii</taxon>
        <taxon>Neopterygii</taxon>
        <taxon>Teleostei</taxon>
        <taxon>Protacanthopterygii</taxon>
        <taxon>Salmoniformes</taxon>
        <taxon>Salmonidae</taxon>
        <taxon>Salmoninae</taxon>
        <taxon>Oncorhynchus</taxon>
    </lineage>
</organism>
<dbReference type="PaxDb" id="8022-A0A060XR96"/>
<evidence type="ECO:0000313" key="2">
    <source>
        <dbReference type="Proteomes" id="UP000193380"/>
    </source>
</evidence>
<accession>A0A060XR96</accession>
<reference evidence="1" key="1">
    <citation type="journal article" date="2014" name="Nat. Commun.">
        <title>The rainbow trout genome provides novel insights into evolution after whole-genome duplication in vertebrates.</title>
        <authorList>
            <person name="Berthelot C."/>
            <person name="Brunet F."/>
            <person name="Chalopin D."/>
            <person name="Juanchich A."/>
            <person name="Bernard M."/>
            <person name="Noel B."/>
            <person name="Bento P."/>
            <person name="Da Silva C."/>
            <person name="Labadie K."/>
            <person name="Alberti A."/>
            <person name="Aury J.M."/>
            <person name="Louis A."/>
            <person name="Dehais P."/>
            <person name="Bardou P."/>
            <person name="Montfort J."/>
            <person name="Klopp C."/>
            <person name="Cabau C."/>
            <person name="Gaspin C."/>
            <person name="Thorgaard G.H."/>
            <person name="Boussaha M."/>
            <person name="Quillet E."/>
            <person name="Guyomard R."/>
            <person name="Galiana D."/>
            <person name="Bobe J."/>
            <person name="Volff J.N."/>
            <person name="Genet C."/>
            <person name="Wincker P."/>
            <person name="Jaillon O."/>
            <person name="Roest Crollius H."/>
            <person name="Guiguen Y."/>
        </authorList>
    </citation>
    <scope>NUCLEOTIDE SEQUENCE [LARGE SCALE GENOMIC DNA]</scope>
</reference>
<dbReference type="Proteomes" id="UP000193380">
    <property type="component" value="Unassembled WGS sequence"/>
</dbReference>
<dbReference type="AlphaFoldDB" id="A0A060XR96"/>
<reference evidence="1" key="2">
    <citation type="submission" date="2014-03" db="EMBL/GenBank/DDBJ databases">
        <authorList>
            <person name="Genoscope - CEA"/>
        </authorList>
    </citation>
    <scope>NUCLEOTIDE SEQUENCE</scope>
</reference>
<protein>
    <submittedName>
        <fullName evidence="1">Uncharacterized protein</fullName>
    </submittedName>
</protein>
<evidence type="ECO:0000313" key="1">
    <source>
        <dbReference type="EMBL" id="CDQ79445.1"/>
    </source>
</evidence>